<evidence type="ECO:0000256" key="1">
    <source>
        <dbReference type="ARBA" id="ARBA00004141"/>
    </source>
</evidence>
<protein>
    <submittedName>
        <fullName evidence="10">Protein dispatched homolog 1 isoform X2</fullName>
    </submittedName>
</protein>
<feature type="transmembrane region" description="Helical" evidence="7">
    <location>
        <begin position="925"/>
        <end position="948"/>
    </location>
</feature>
<keyword evidence="5" id="KW-0325">Glycoprotein</keyword>
<sequence>MNSEENINQNEVVSCKKWLNERNNRFAKLMTPYATFLVKYPSVVVILLLIVVILTNLLSVWKVLGAKDLPNFGEPTKGFEPRGTIISSKDISLKNLLNQNEILTGNASHRTVRSTDKILFYPVEHNIDGCALVFEQKDQKDLFSYMQSVCKLHKEIVLDFPGYNNYFRTEFKSHHIPNYIAFFYNKPDCFSINETDVYKFKKLLVECIPFYKNNTITGCKENDLKCANYYFSKCFQHESMSAQEVALTLHNVYFYLAEKAWVDDPTKPLTVTLSVDPNSQWNSDIQKKFFKPLYDEYLTDLSKARKYGVQISSFDFYNFKYYIFETAIVTQSLLIITAVLFVVLFLWYFSESLFISLMTLACVIISITISYFVYGRVFDMDFFPFLNMATLIFLVGVGADDAFVYMGVWKDAKQCYVLKSYELHQEYLIIWTIHALKHAILPMFVTSFTTAAAFYANISSNITSVKCFGLYAGTAIIVNYLLMITFFPVVVILHEKYLKKCMARCLPCCCTNNLVLSTSQKQNGFILKFQMLFSSLTNFMFNQFIPTILRKLKYFWLILFILIGIGGLLVTFFKPGLQLPSSQEFQMFGSGTSIEQFSLNDKKKFEFSKGTYQMEATFVFGVESVDNGYKFNPDDHGSLVLKPGTLDLASEQVWLQHFCQNARKASFFISSPSCDLVLNLFSLLEGPCRPDQTQCCNKTLPYDKIEFNTCFYSTLEMFPITNAILFDTLGRLRVLIIKIQTNFLYSLQYSLSDAAYNDLDKWFSIQIKNATTKNFRESWWRLPLQFYDLQKSLFEGTKQSLGISVGVAFIVILLTTWNILLSIYSIITITFILSVTIGVLVLCGWHLNIMESIIFSVAAGLSADFTLHYSIAYLASSIKDNKVERTLNSLKNIGPAVLMGAITTFIAGLVMVMSSVLVYVQMAHFLMLIMFTSWAYSTFFLLPLLMIIGPLGNTGQLVICKVKKSTQVFVNQKFEPLNELTAMNSKQINELTEKT</sequence>
<accession>A0ABM4DDS9</accession>
<feature type="transmembrane region" description="Helical" evidence="7">
    <location>
        <begin position="554"/>
        <end position="573"/>
    </location>
</feature>
<dbReference type="PANTHER" id="PTHR45951:SF3">
    <property type="entry name" value="PROTEIN DISPATCHED"/>
    <property type="match status" value="1"/>
</dbReference>
<keyword evidence="2 7" id="KW-0812">Transmembrane</keyword>
<dbReference type="SUPFAM" id="SSF82866">
    <property type="entry name" value="Multidrug efflux transporter AcrB transmembrane domain"/>
    <property type="match status" value="2"/>
</dbReference>
<evidence type="ECO:0000313" key="9">
    <source>
        <dbReference type="Proteomes" id="UP001652625"/>
    </source>
</evidence>
<dbReference type="Proteomes" id="UP001652625">
    <property type="component" value="Chromosome 13"/>
</dbReference>
<feature type="transmembrane region" description="Helical" evidence="7">
    <location>
        <begin position="386"/>
        <end position="408"/>
    </location>
</feature>
<evidence type="ECO:0000256" key="4">
    <source>
        <dbReference type="ARBA" id="ARBA00023136"/>
    </source>
</evidence>
<dbReference type="InterPro" id="IPR052081">
    <property type="entry name" value="Dispatched_Hh_regulator"/>
</dbReference>
<dbReference type="InterPro" id="IPR053958">
    <property type="entry name" value="HMGCR/SNAP/NPC1-like_SSD"/>
</dbReference>
<feature type="transmembrane region" description="Helical" evidence="7">
    <location>
        <begin position="353"/>
        <end position="374"/>
    </location>
</feature>
<feature type="transmembrane region" description="Helical" evidence="7">
    <location>
        <begin position="853"/>
        <end position="875"/>
    </location>
</feature>
<feature type="transmembrane region" description="Helical" evidence="7">
    <location>
        <begin position="827"/>
        <end position="847"/>
    </location>
</feature>
<evidence type="ECO:0000313" key="10">
    <source>
        <dbReference type="RefSeq" id="XP_065672571.1"/>
    </source>
</evidence>
<dbReference type="PANTHER" id="PTHR45951">
    <property type="entry name" value="PROTEIN DISPATCHED-RELATED"/>
    <property type="match status" value="1"/>
</dbReference>
<keyword evidence="9" id="KW-1185">Reference proteome</keyword>
<dbReference type="PROSITE" id="PS50156">
    <property type="entry name" value="SSD"/>
    <property type="match status" value="1"/>
</dbReference>
<reference evidence="10" key="1">
    <citation type="submission" date="2025-08" db="UniProtKB">
        <authorList>
            <consortium name="RefSeq"/>
        </authorList>
    </citation>
    <scope>IDENTIFICATION</scope>
</reference>
<dbReference type="InterPro" id="IPR000731">
    <property type="entry name" value="SSD"/>
</dbReference>
<feature type="transmembrane region" description="Helical" evidence="7">
    <location>
        <begin position="801"/>
        <end position="820"/>
    </location>
</feature>
<dbReference type="Gene3D" id="1.20.1640.10">
    <property type="entry name" value="Multidrug efflux transporter AcrB transmembrane domain"/>
    <property type="match status" value="2"/>
</dbReference>
<feature type="transmembrane region" description="Helical" evidence="7">
    <location>
        <begin position="428"/>
        <end position="456"/>
    </location>
</feature>
<dbReference type="RefSeq" id="XP_065672571.1">
    <property type="nucleotide sequence ID" value="XM_065816499.1"/>
</dbReference>
<evidence type="ECO:0000256" key="5">
    <source>
        <dbReference type="ARBA" id="ARBA00023180"/>
    </source>
</evidence>
<comment type="similarity">
    <text evidence="6">Belongs to the dispatched family.</text>
</comment>
<feature type="transmembrane region" description="Helical" evidence="7">
    <location>
        <begin position="40"/>
        <end position="61"/>
    </location>
</feature>
<feature type="transmembrane region" description="Helical" evidence="7">
    <location>
        <begin position="896"/>
        <end position="919"/>
    </location>
</feature>
<feature type="transmembrane region" description="Helical" evidence="7">
    <location>
        <begin position="322"/>
        <end position="347"/>
    </location>
</feature>
<evidence type="ECO:0000259" key="8">
    <source>
        <dbReference type="PROSITE" id="PS50156"/>
    </source>
</evidence>
<dbReference type="GeneID" id="100211610"/>
<evidence type="ECO:0000256" key="2">
    <source>
        <dbReference type="ARBA" id="ARBA00022692"/>
    </source>
</evidence>
<evidence type="ECO:0000256" key="6">
    <source>
        <dbReference type="ARBA" id="ARBA00038046"/>
    </source>
</evidence>
<evidence type="ECO:0000256" key="3">
    <source>
        <dbReference type="ARBA" id="ARBA00022989"/>
    </source>
</evidence>
<keyword evidence="4 7" id="KW-0472">Membrane</keyword>
<feature type="transmembrane region" description="Helical" evidence="7">
    <location>
        <begin position="468"/>
        <end position="493"/>
    </location>
</feature>
<dbReference type="Pfam" id="PF12349">
    <property type="entry name" value="Sterol-sensing"/>
    <property type="match status" value="1"/>
</dbReference>
<organism evidence="9 10">
    <name type="scientific">Hydra vulgaris</name>
    <name type="common">Hydra</name>
    <name type="synonym">Hydra attenuata</name>
    <dbReference type="NCBI Taxonomy" id="6087"/>
    <lineage>
        <taxon>Eukaryota</taxon>
        <taxon>Metazoa</taxon>
        <taxon>Cnidaria</taxon>
        <taxon>Hydrozoa</taxon>
        <taxon>Hydroidolina</taxon>
        <taxon>Anthoathecata</taxon>
        <taxon>Aplanulata</taxon>
        <taxon>Hydridae</taxon>
        <taxon>Hydra</taxon>
    </lineage>
</organism>
<gene>
    <name evidence="10" type="primary">LOC100211610</name>
</gene>
<evidence type="ECO:0000256" key="7">
    <source>
        <dbReference type="SAM" id="Phobius"/>
    </source>
</evidence>
<comment type="subcellular location">
    <subcellularLocation>
        <location evidence="1">Membrane</location>
        <topology evidence="1">Multi-pass membrane protein</topology>
    </subcellularLocation>
</comment>
<feature type="domain" description="SSD" evidence="8">
    <location>
        <begin position="383"/>
        <end position="493"/>
    </location>
</feature>
<keyword evidence="3 7" id="KW-1133">Transmembrane helix</keyword>
<proteinExistence type="inferred from homology"/>
<name>A0ABM4DDS9_HYDVU</name>